<dbReference type="SUPFAM" id="SSF55718">
    <property type="entry name" value="SCP-like"/>
    <property type="match status" value="1"/>
</dbReference>
<evidence type="ECO:0000313" key="3">
    <source>
        <dbReference type="Proteomes" id="UP001465153"/>
    </source>
</evidence>
<feature type="domain" description="SCP2" evidence="1">
    <location>
        <begin position="42"/>
        <end position="94"/>
    </location>
</feature>
<dbReference type="Gene3D" id="3.30.1050.10">
    <property type="entry name" value="SCP2 sterol-binding domain"/>
    <property type="match status" value="1"/>
</dbReference>
<sequence length="94" mass="9883">MNTQDIINTFSPAVEKFGGFPSPVKFKIGEDSVIHILGNEIVAEDKDAECTISMSVETFSQVVSGGIDVMGAVMEGDITVEGDSAIAISVQGLF</sequence>
<keyword evidence="3" id="KW-1185">Reference proteome</keyword>
<comment type="caution">
    <text evidence="2">The sequence shown here is derived from an EMBL/GenBank/DDBJ whole genome shotgun (WGS) entry which is preliminary data.</text>
</comment>
<proteinExistence type="predicted"/>
<dbReference type="InterPro" id="IPR036527">
    <property type="entry name" value="SCP2_sterol-bd_dom_sf"/>
</dbReference>
<evidence type="ECO:0000313" key="2">
    <source>
        <dbReference type="EMBL" id="GAA6168132.1"/>
    </source>
</evidence>
<accession>A0ABQ0A906</accession>
<organism evidence="2 3">
    <name type="scientific">Sessilibacter corallicola</name>
    <dbReference type="NCBI Taxonomy" id="2904075"/>
    <lineage>
        <taxon>Bacteria</taxon>
        <taxon>Pseudomonadati</taxon>
        <taxon>Pseudomonadota</taxon>
        <taxon>Gammaproteobacteria</taxon>
        <taxon>Cellvibrionales</taxon>
        <taxon>Cellvibrionaceae</taxon>
        <taxon>Sessilibacter</taxon>
    </lineage>
</organism>
<dbReference type="InterPro" id="IPR003033">
    <property type="entry name" value="SCP2_sterol-bd_dom"/>
</dbReference>
<dbReference type="Proteomes" id="UP001465153">
    <property type="component" value="Unassembled WGS sequence"/>
</dbReference>
<gene>
    <name evidence="2" type="ORF">NBRC116591_19430</name>
</gene>
<dbReference type="RefSeq" id="WP_353302799.1">
    <property type="nucleotide sequence ID" value="NZ_BAABWN010000006.1"/>
</dbReference>
<reference evidence="2 3" key="1">
    <citation type="submission" date="2024-04" db="EMBL/GenBank/DDBJ databases">
        <title>Draft genome sequence of Sessilibacter corallicola NBRC 116591.</title>
        <authorList>
            <person name="Miyakawa T."/>
            <person name="Kusuya Y."/>
            <person name="Miura T."/>
        </authorList>
    </citation>
    <scope>NUCLEOTIDE SEQUENCE [LARGE SCALE GENOMIC DNA]</scope>
    <source>
        <strain evidence="2 3">KU-00831-HH</strain>
    </source>
</reference>
<evidence type="ECO:0000259" key="1">
    <source>
        <dbReference type="Pfam" id="PF02036"/>
    </source>
</evidence>
<dbReference type="EMBL" id="BAABWN010000006">
    <property type="protein sequence ID" value="GAA6168132.1"/>
    <property type="molecule type" value="Genomic_DNA"/>
</dbReference>
<name>A0ABQ0A906_9GAMM</name>
<protein>
    <recommendedName>
        <fullName evidence="1">SCP2 domain-containing protein</fullName>
    </recommendedName>
</protein>
<dbReference type="Pfam" id="PF02036">
    <property type="entry name" value="SCP2"/>
    <property type="match status" value="1"/>
</dbReference>